<accession>U9V2G2</accession>
<feature type="compositionally biased region" description="Basic and acidic residues" evidence="1">
    <location>
        <begin position="94"/>
        <end position="105"/>
    </location>
</feature>
<proteinExistence type="predicted"/>
<feature type="region of interest" description="Disordered" evidence="1">
    <location>
        <begin position="62"/>
        <end position="105"/>
    </location>
</feature>
<evidence type="ECO:0000256" key="1">
    <source>
        <dbReference type="SAM" id="MobiDB-lite"/>
    </source>
</evidence>
<reference evidence="2" key="1">
    <citation type="submission" date="2013-07" db="EMBL/GenBank/DDBJ databases">
        <title>The genome of an arbuscular mycorrhizal fungus provides insights into the evolution of the oldest plant symbiosis.</title>
        <authorList>
            <consortium name="DOE Joint Genome Institute"/>
            <person name="Tisserant E."/>
            <person name="Malbreil M."/>
            <person name="Kuo A."/>
            <person name="Kohler A."/>
            <person name="Symeonidi A."/>
            <person name="Balestrini R."/>
            <person name="Charron P."/>
            <person name="Duensing N."/>
            <person name="Frei-dit-Frey N."/>
            <person name="Gianinazzi-Pearson V."/>
            <person name="Gilbert B."/>
            <person name="Handa Y."/>
            <person name="Hijri M."/>
            <person name="Kaul R."/>
            <person name="Kawaguchi M."/>
            <person name="Krajinski F."/>
            <person name="Lammers P."/>
            <person name="Lapierre D."/>
            <person name="Masclaux F.G."/>
            <person name="Murat C."/>
            <person name="Morin E."/>
            <person name="Ndikumana S."/>
            <person name="Pagni M."/>
            <person name="Petitpierre D."/>
            <person name="Requena N."/>
            <person name="Rosikiewicz P."/>
            <person name="Riley R."/>
            <person name="Saito K."/>
            <person name="San Clemente H."/>
            <person name="Shapiro H."/>
            <person name="van Tuinen D."/>
            <person name="Becard G."/>
            <person name="Bonfante P."/>
            <person name="Paszkowski U."/>
            <person name="Shachar-Hill Y."/>
            <person name="Young J.P."/>
            <person name="Sanders I.R."/>
            <person name="Henrissat B."/>
            <person name="Rensing S.A."/>
            <person name="Grigoriev I.V."/>
            <person name="Corradi N."/>
            <person name="Roux C."/>
            <person name="Martin F."/>
        </authorList>
    </citation>
    <scope>NUCLEOTIDE SEQUENCE</scope>
    <source>
        <strain evidence="2">DAOM 197198</strain>
    </source>
</reference>
<dbReference type="HOGENOM" id="CLU_2237992_0_0_1"/>
<gene>
    <name evidence="2" type="ORF">GLOINDRAFT_91585</name>
</gene>
<feature type="compositionally biased region" description="Low complexity" evidence="1">
    <location>
        <begin position="81"/>
        <end position="93"/>
    </location>
</feature>
<sequence>MGINADFHIGKTEILYFSTHKMCKSFERDEYIQQLRNERTNEHLALRHQLSVLREDLYEEHAKSSQDAIQESQTQLKESLQKSNMSLNSMLNENKSKTNEKGMYD</sequence>
<evidence type="ECO:0000313" key="2">
    <source>
        <dbReference type="EMBL" id="ESA22056.1"/>
    </source>
</evidence>
<name>U9V2G2_RHIID</name>
<feature type="compositionally biased region" description="Polar residues" evidence="1">
    <location>
        <begin position="65"/>
        <end position="78"/>
    </location>
</feature>
<dbReference type="AlphaFoldDB" id="U9V2G2"/>
<dbReference type="EMBL" id="KI275923">
    <property type="protein sequence ID" value="ESA22056.1"/>
    <property type="molecule type" value="Genomic_DNA"/>
</dbReference>
<organism evidence="2">
    <name type="scientific">Rhizophagus irregularis (strain DAOM 181602 / DAOM 197198 / MUCL 43194)</name>
    <name type="common">Arbuscular mycorrhizal fungus</name>
    <name type="synonym">Glomus intraradices</name>
    <dbReference type="NCBI Taxonomy" id="747089"/>
    <lineage>
        <taxon>Eukaryota</taxon>
        <taxon>Fungi</taxon>
        <taxon>Fungi incertae sedis</taxon>
        <taxon>Mucoromycota</taxon>
        <taxon>Glomeromycotina</taxon>
        <taxon>Glomeromycetes</taxon>
        <taxon>Glomerales</taxon>
        <taxon>Glomeraceae</taxon>
        <taxon>Rhizophagus</taxon>
    </lineage>
</organism>
<protein>
    <submittedName>
        <fullName evidence="2">Uncharacterized protein</fullName>
    </submittedName>
</protein>